<dbReference type="Pfam" id="PF12698">
    <property type="entry name" value="ABC2_membrane_3"/>
    <property type="match status" value="1"/>
</dbReference>
<keyword evidence="9" id="KW-1185">Reference proteome</keyword>
<comment type="subcellular location">
    <subcellularLocation>
        <location evidence="1">Cell membrane</location>
        <topology evidence="1">Multi-pass membrane protein</topology>
    </subcellularLocation>
</comment>
<dbReference type="Proteomes" id="UP001236258">
    <property type="component" value="Unassembled WGS sequence"/>
</dbReference>
<dbReference type="Gene3D" id="3.40.1710.10">
    <property type="entry name" value="abc type-2 transporter like domain"/>
    <property type="match status" value="1"/>
</dbReference>
<evidence type="ECO:0000256" key="5">
    <source>
        <dbReference type="ARBA" id="ARBA00023136"/>
    </source>
</evidence>
<reference evidence="8 9" key="1">
    <citation type="submission" date="2023-08" db="EMBL/GenBank/DDBJ databases">
        <authorList>
            <person name="Joshi A."/>
            <person name="Thite S."/>
        </authorList>
    </citation>
    <scope>NUCLEOTIDE SEQUENCE [LARGE SCALE GENOMIC DNA]</scope>
    <source>
        <strain evidence="8 9">1E1</strain>
    </source>
</reference>
<dbReference type="EMBL" id="JAUZVY010000002">
    <property type="protein sequence ID" value="MDP4528801.1"/>
    <property type="molecule type" value="Genomic_DNA"/>
</dbReference>
<feature type="transmembrane region" description="Helical" evidence="6">
    <location>
        <begin position="345"/>
        <end position="367"/>
    </location>
</feature>
<evidence type="ECO:0000256" key="3">
    <source>
        <dbReference type="ARBA" id="ARBA00022692"/>
    </source>
</evidence>
<evidence type="ECO:0000256" key="4">
    <source>
        <dbReference type="ARBA" id="ARBA00022989"/>
    </source>
</evidence>
<keyword evidence="4 6" id="KW-1133">Transmembrane helix</keyword>
<feature type="transmembrane region" description="Helical" evidence="6">
    <location>
        <begin position="260"/>
        <end position="279"/>
    </location>
</feature>
<keyword evidence="3 6" id="KW-0812">Transmembrane</keyword>
<feature type="transmembrane region" description="Helical" evidence="6">
    <location>
        <begin position="227"/>
        <end position="248"/>
    </location>
</feature>
<sequence length="376" mass="41357">MSIWQHSLHTWRLILADKGAILLLFVAGILYSFFYPLPYHYEQVESVPVILIDQDHSASSRNLRRLLLASPNLSIEQISNESAEIQAALWHGDVMALIIIPSDFHANILAGRPAEVQIASHGGYLLAGSKALMSANEAALTMGAAISLHKLQSLGLSEAQAMDTVQPLRVQQRHWFNPQDGYGHAIVPAVMVLIIQQTLLIGVTLVLGRQNELSQQPRGHKAYLGMLLTFGCIGLLNTLYFFLVALQLQHYAQAGPLLHLLLFGLLFSLCIAAFALMLARAFDKRERGLQLLLITSVPMLFVSGYSWPAESLPTVLTYLRWLLPSTAGIHGFVGINQLGAQLSDILPQLLALGSLTLLFISAGLWLYRADGKNTRL</sequence>
<feature type="transmembrane region" description="Helical" evidence="6">
    <location>
        <begin position="291"/>
        <end position="308"/>
    </location>
</feature>
<evidence type="ECO:0000313" key="9">
    <source>
        <dbReference type="Proteomes" id="UP001236258"/>
    </source>
</evidence>
<keyword evidence="5 6" id="KW-0472">Membrane</keyword>
<dbReference type="InterPro" id="IPR051449">
    <property type="entry name" value="ABC-2_transporter_component"/>
</dbReference>
<feature type="domain" description="ABC-2 type transporter transmembrane" evidence="7">
    <location>
        <begin position="21"/>
        <end position="364"/>
    </location>
</feature>
<evidence type="ECO:0000256" key="1">
    <source>
        <dbReference type="ARBA" id="ARBA00004651"/>
    </source>
</evidence>
<comment type="caution">
    <text evidence="8">The sequence shown here is derived from an EMBL/GenBank/DDBJ whole genome shotgun (WGS) entry which is preliminary data.</text>
</comment>
<protein>
    <submittedName>
        <fullName evidence="8">ABC transporter permease</fullName>
    </submittedName>
</protein>
<dbReference type="PANTHER" id="PTHR30294:SF46">
    <property type="entry name" value="ABC TRANSPORTER PERMEASE"/>
    <property type="match status" value="1"/>
</dbReference>
<accession>A0ABT9GP93</accession>
<name>A0ABT9GP93_9GAMM</name>
<feature type="transmembrane region" description="Helical" evidence="6">
    <location>
        <begin position="20"/>
        <end position="37"/>
    </location>
</feature>
<dbReference type="PANTHER" id="PTHR30294">
    <property type="entry name" value="MEMBRANE COMPONENT OF ABC TRANSPORTER YHHJ-RELATED"/>
    <property type="match status" value="1"/>
</dbReference>
<keyword evidence="2" id="KW-1003">Cell membrane</keyword>
<organism evidence="8 9">
    <name type="scientific">Alkalimonas delamerensis</name>
    <dbReference type="NCBI Taxonomy" id="265981"/>
    <lineage>
        <taxon>Bacteria</taxon>
        <taxon>Pseudomonadati</taxon>
        <taxon>Pseudomonadota</taxon>
        <taxon>Gammaproteobacteria</taxon>
        <taxon>Alkalimonas</taxon>
    </lineage>
</organism>
<evidence type="ECO:0000313" key="8">
    <source>
        <dbReference type="EMBL" id="MDP4528801.1"/>
    </source>
</evidence>
<evidence type="ECO:0000256" key="2">
    <source>
        <dbReference type="ARBA" id="ARBA00022475"/>
    </source>
</evidence>
<evidence type="ECO:0000259" key="7">
    <source>
        <dbReference type="Pfam" id="PF12698"/>
    </source>
</evidence>
<evidence type="ECO:0000256" key="6">
    <source>
        <dbReference type="SAM" id="Phobius"/>
    </source>
</evidence>
<proteinExistence type="predicted"/>
<feature type="transmembrane region" description="Helical" evidence="6">
    <location>
        <begin position="185"/>
        <end position="207"/>
    </location>
</feature>
<dbReference type="InterPro" id="IPR013525">
    <property type="entry name" value="ABC2_TM"/>
</dbReference>
<gene>
    <name evidence="8" type="ORF">Q3O59_07110</name>
</gene>
<dbReference type="RefSeq" id="WP_305944908.1">
    <property type="nucleotide sequence ID" value="NZ_JAUZVY010000002.1"/>
</dbReference>